<sequence>MLTHNLSQVKNIFKSMHWHSM</sequence>
<dbReference type="AlphaFoldDB" id="A0A0E9UGC3"/>
<accession>A0A0E9UGC3</accession>
<reference evidence="1" key="2">
    <citation type="journal article" date="2015" name="Fish Shellfish Immunol.">
        <title>Early steps in the European eel (Anguilla anguilla)-Vibrio vulnificus interaction in the gills: Role of the RtxA13 toxin.</title>
        <authorList>
            <person name="Callol A."/>
            <person name="Pajuelo D."/>
            <person name="Ebbesson L."/>
            <person name="Teles M."/>
            <person name="MacKenzie S."/>
            <person name="Amaro C."/>
        </authorList>
    </citation>
    <scope>NUCLEOTIDE SEQUENCE</scope>
</reference>
<organism evidence="1">
    <name type="scientific">Anguilla anguilla</name>
    <name type="common">European freshwater eel</name>
    <name type="synonym">Muraena anguilla</name>
    <dbReference type="NCBI Taxonomy" id="7936"/>
    <lineage>
        <taxon>Eukaryota</taxon>
        <taxon>Metazoa</taxon>
        <taxon>Chordata</taxon>
        <taxon>Craniata</taxon>
        <taxon>Vertebrata</taxon>
        <taxon>Euteleostomi</taxon>
        <taxon>Actinopterygii</taxon>
        <taxon>Neopterygii</taxon>
        <taxon>Teleostei</taxon>
        <taxon>Anguilliformes</taxon>
        <taxon>Anguillidae</taxon>
        <taxon>Anguilla</taxon>
    </lineage>
</organism>
<reference evidence="1" key="1">
    <citation type="submission" date="2014-11" db="EMBL/GenBank/DDBJ databases">
        <authorList>
            <person name="Amaro Gonzalez C."/>
        </authorList>
    </citation>
    <scope>NUCLEOTIDE SEQUENCE</scope>
</reference>
<proteinExistence type="predicted"/>
<name>A0A0E9UGC3_ANGAN</name>
<protein>
    <submittedName>
        <fullName evidence="1">Uncharacterized protein</fullName>
    </submittedName>
</protein>
<evidence type="ECO:0000313" key="1">
    <source>
        <dbReference type="EMBL" id="JAH64812.1"/>
    </source>
</evidence>
<dbReference type="EMBL" id="GBXM01043765">
    <property type="protein sequence ID" value="JAH64812.1"/>
    <property type="molecule type" value="Transcribed_RNA"/>
</dbReference>